<dbReference type="Proteomes" id="UP000029692">
    <property type="component" value="Unassembled WGS sequence"/>
</dbReference>
<name>A0A098QWV1_9SPIO</name>
<protein>
    <recommendedName>
        <fullName evidence="1">Cyclic nucleotide-binding domain-containing protein</fullName>
    </recommendedName>
</protein>
<dbReference type="EMBL" id="JNUP01000064">
    <property type="protein sequence ID" value="KGE71863.1"/>
    <property type="molecule type" value="Genomic_DNA"/>
</dbReference>
<evidence type="ECO:0000313" key="2">
    <source>
        <dbReference type="EMBL" id="KGE71863.1"/>
    </source>
</evidence>
<dbReference type="OrthoDB" id="9776951at2"/>
<dbReference type="Pfam" id="PF21850">
    <property type="entry name" value="DUF6909"/>
    <property type="match status" value="1"/>
</dbReference>
<dbReference type="PROSITE" id="PS50042">
    <property type="entry name" value="CNMP_BINDING_3"/>
    <property type="match status" value="1"/>
</dbReference>
<comment type="caution">
    <text evidence="2">The sequence shown here is derived from an EMBL/GenBank/DDBJ whole genome shotgun (WGS) entry which is preliminary data.</text>
</comment>
<evidence type="ECO:0000313" key="3">
    <source>
        <dbReference type="Proteomes" id="UP000029692"/>
    </source>
</evidence>
<dbReference type="InterPro" id="IPR014710">
    <property type="entry name" value="RmlC-like_jellyroll"/>
</dbReference>
<dbReference type="AlphaFoldDB" id="A0A098QWV1"/>
<dbReference type="InterPro" id="IPR000595">
    <property type="entry name" value="cNMP-bd_dom"/>
</dbReference>
<dbReference type="Pfam" id="PF00027">
    <property type="entry name" value="cNMP_binding"/>
    <property type="match status" value="1"/>
</dbReference>
<sequence>MQKNPVYQQQLREVIPFRFLDSAHMQRLVQSSEVVRFEESEAIIRQGDTQDRWVYVLLSGSVSVGNGDPGSPGEFEPHSIIEQGHYFGEWEAIFEVPRVFSIRAATSALCCKIPGNVFLSLVHSSGAFAQSLATILKDRQGIFQAFDRFRAEVLRGVSLGHITVSALLDIYRSLEPALHRGTVDDTELDLGGLEYAVRRLPENVTRTFAFLLRDELPTAYKRPGDFFPRVDSTARRRSIWEMLPGKDLVLLRNGMSDLMDFITCLCLYAVEAQKIRKRMYAINGMTRLKQWLQDGAMPGFAPARPGSPEYLQQERQLLWTLGFDDQEIDRLYRVWPRELTRRIYEITNHREMFSIDIRRQKNNYNSRRTEIWTGHVGSAVSELLGCDAGSLPEGVGVHIISSNTHSVTNCLNAWYLEEQDRIISWAKDTGNALLSLDWSNPQDKTYALLRDYFRSFPDRENLAKQAGESQGIKTLSGTLSTGIQVQIIDASRLAGTEVDPGIGLVPRSCKDIIVNIDYAFGEQAEHIIRNLILLFGHRIESVNFLGKAGSLAGKRGDILVPTAFLDQAMDQLYPVPTPARADTQRFTETLGGIQVHTGPMLTVEGTLLQNRLMLQFYRHLWAIIGLEMEGSYYHRQVAESIYTGLLRKQTKQRFYYYVSDLPLAHTTSSLANSLQANEGIPPLYAITREILRQILRIPEWG</sequence>
<dbReference type="RefSeq" id="WP_037547689.1">
    <property type="nucleotide sequence ID" value="NZ_JNUP01000064.1"/>
</dbReference>
<accession>A0A098QWV1</accession>
<feature type="domain" description="Cyclic nucleotide-binding" evidence="1">
    <location>
        <begin position="16"/>
        <end position="122"/>
    </location>
</feature>
<proteinExistence type="predicted"/>
<dbReference type="STRING" id="1480694.DC28_08540"/>
<dbReference type="eggNOG" id="COG0664">
    <property type="taxonomic scope" value="Bacteria"/>
</dbReference>
<dbReference type="InterPro" id="IPR018490">
    <property type="entry name" value="cNMP-bd_dom_sf"/>
</dbReference>
<reference evidence="2 3" key="1">
    <citation type="submission" date="2014-05" db="EMBL/GenBank/DDBJ databases">
        <title>De novo Genome Sequence of Spirocheata sp.</title>
        <authorList>
            <person name="Shivani Y."/>
            <person name="Subhash Y."/>
            <person name="Tushar L."/>
            <person name="Sasikala C."/>
            <person name="Ramana C.V."/>
        </authorList>
    </citation>
    <scope>NUCLEOTIDE SEQUENCE [LARGE SCALE GENOMIC DNA]</scope>
    <source>
        <strain evidence="2 3">JC230</strain>
    </source>
</reference>
<organism evidence="2 3">
    <name type="scientific">Spirochaeta lutea</name>
    <dbReference type="NCBI Taxonomy" id="1480694"/>
    <lineage>
        <taxon>Bacteria</taxon>
        <taxon>Pseudomonadati</taxon>
        <taxon>Spirochaetota</taxon>
        <taxon>Spirochaetia</taxon>
        <taxon>Spirochaetales</taxon>
        <taxon>Spirochaetaceae</taxon>
        <taxon>Spirochaeta</taxon>
    </lineage>
</organism>
<dbReference type="InterPro" id="IPR054204">
    <property type="entry name" value="DUF6909"/>
</dbReference>
<dbReference type="Gene3D" id="2.60.120.10">
    <property type="entry name" value="Jelly Rolls"/>
    <property type="match status" value="1"/>
</dbReference>
<evidence type="ECO:0000259" key="1">
    <source>
        <dbReference type="PROSITE" id="PS50042"/>
    </source>
</evidence>
<dbReference type="SUPFAM" id="SSF51206">
    <property type="entry name" value="cAMP-binding domain-like"/>
    <property type="match status" value="1"/>
</dbReference>
<dbReference type="CDD" id="cd00038">
    <property type="entry name" value="CAP_ED"/>
    <property type="match status" value="1"/>
</dbReference>
<dbReference type="SMART" id="SM00100">
    <property type="entry name" value="cNMP"/>
    <property type="match status" value="1"/>
</dbReference>
<keyword evidence="3" id="KW-1185">Reference proteome</keyword>
<gene>
    <name evidence="2" type="ORF">DC28_08540</name>
</gene>